<sequence>MLINDSEQITTVQIKTIKNAKNIECETEDGQTVKLHLTKTQKSDSLFWWTLFKIRAAQLWIPIQTATQTLLAFDWLSEPVLN</sequence>
<evidence type="ECO:0000313" key="2">
    <source>
        <dbReference type="Proteomes" id="UP001596310"/>
    </source>
</evidence>
<evidence type="ECO:0000313" key="1">
    <source>
        <dbReference type="EMBL" id="MFC6314669.1"/>
    </source>
</evidence>
<gene>
    <name evidence="1" type="ORF">ACFQHW_03700</name>
</gene>
<keyword evidence="2" id="KW-1185">Reference proteome</keyword>
<name>A0ABW1UPG9_9LACO</name>
<comment type="caution">
    <text evidence="1">The sequence shown here is derived from an EMBL/GenBank/DDBJ whole genome shotgun (WGS) entry which is preliminary data.</text>
</comment>
<protein>
    <submittedName>
        <fullName evidence="1">Uncharacterized protein</fullName>
    </submittedName>
</protein>
<reference evidence="2" key="1">
    <citation type="journal article" date="2019" name="Int. J. Syst. Evol. Microbiol.">
        <title>The Global Catalogue of Microorganisms (GCM) 10K type strain sequencing project: providing services to taxonomists for standard genome sequencing and annotation.</title>
        <authorList>
            <consortium name="The Broad Institute Genomics Platform"/>
            <consortium name="The Broad Institute Genome Sequencing Center for Infectious Disease"/>
            <person name="Wu L."/>
            <person name="Ma J."/>
        </authorList>
    </citation>
    <scope>NUCLEOTIDE SEQUENCE [LARGE SCALE GENOMIC DNA]</scope>
    <source>
        <strain evidence="2">CCM 8897</strain>
    </source>
</reference>
<dbReference type="RefSeq" id="WP_125599289.1">
    <property type="nucleotide sequence ID" value="NZ_JBHSSM010000014.1"/>
</dbReference>
<accession>A0ABW1UPG9</accession>
<organism evidence="1 2">
    <name type="scientific">Lapidilactobacillus achengensis</name>
    <dbReference type="NCBI Taxonomy" id="2486000"/>
    <lineage>
        <taxon>Bacteria</taxon>
        <taxon>Bacillati</taxon>
        <taxon>Bacillota</taxon>
        <taxon>Bacilli</taxon>
        <taxon>Lactobacillales</taxon>
        <taxon>Lactobacillaceae</taxon>
        <taxon>Lapidilactobacillus</taxon>
    </lineage>
</organism>
<dbReference type="Proteomes" id="UP001596310">
    <property type="component" value="Unassembled WGS sequence"/>
</dbReference>
<dbReference type="EMBL" id="JBHSSM010000014">
    <property type="protein sequence ID" value="MFC6314669.1"/>
    <property type="molecule type" value="Genomic_DNA"/>
</dbReference>
<proteinExistence type="predicted"/>